<sequence>MKYNFYLLLFVVLFFLTGCWSSVEINDNAFVTAVFIDQGKDGNVELTLGFPLPSRMVPGNLGGQVEGNIYTTVTHEAENVAAAYRKIQSDITRHISWGHTRIIVFSEEFAKNGVYEPLEFFSRQPAFHSKSLVLIAPGKAIDITKLTPAFERFPAEVLHKFIQQEVTVRTTVADFLRVYYYGGNMLAPMLTVGEEPMLSEEQKVRTWVGTGGAALFRKGKMVDELSEQDMRGALWFERITRESVITIDSFTDGKPISIIVLDSVIKKNPIIKENNQLGFQLEIKVKDDLLSVDSEINISDPSTLTKLEVEIAKALEDRIQSAFQKTQEIGADVFNLGEYFEWYHPNEWKELKDDWPEHYKNIELESKITIKIKRPGATKRPLWEENR</sequence>
<dbReference type="InterPro" id="IPR046953">
    <property type="entry name" value="Spore_GerAC-like_C"/>
</dbReference>
<dbReference type="PANTHER" id="PTHR35789:SF1">
    <property type="entry name" value="SPORE GERMINATION PROTEIN B3"/>
    <property type="match status" value="1"/>
</dbReference>
<feature type="domain" description="Spore germination GerAC-like C-terminal" evidence="8">
    <location>
        <begin position="212"/>
        <end position="376"/>
    </location>
</feature>
<feature type="domain" description="Spore germination protein N-terminal" evidence="9">
    <location>
        <begin position="22"/>
        <end position="191"/>
    </location>
</feature>
<dbReference type="Proteomes" id="UP001084197">
    <property type="component" value="Unassembled WGS sequence"/>
</dbReference>
<dbReference type="Pfam" id="PF25198">
    <property type="entry name" value="Spore_GerAC_N"/>
    <property type="match status" value="1"/>
</dbReference>
<dbReference type="Gene3D" id="3.30.300.210">
    <property type="entry name" value="Nutrient germinant receptor protein C, domain 3"/>
    <property type="match status" value="1"/>
</dbReference>
<proteinExistence type="inferred from homology"/>
<dbReference type="NCBIfam" id="TIGR02887">
    <property type="entry name" value="spore_ger_x_C"/>
    <property type="match status" value="1"/>
</dbReference>
<evidence type="ECO:0000256" key="2">
    <source>
        <dbReference type="ARBA" id="ARBA00007886"/>
    </source>
</evidence>
<organism evidence="10 11">
    <name type="scientific">Natronobacillus azotifigens</name>
    <dbReference type="NCBI Taxonomy" id="472978"/>
    <lineage>
        <taxon>Bacteria</taxon>
        <taxon>Bacillati</taxon>
        <taxon>Bacillota</taxon>
        <taxon>Bacilli</taxon>
        <taxon>Bacillales</taxon>
        <taxon>Bacillaceae</taxon>
        <taxon>Natronobacillus</taxon>
    </lineage>
</organism>
<comment type="subcellular location">
    <subcellularLocation>
        <location evidence="1">Membrane</location>
        <topology evidence="1">Lipid-anchor</topology>
    </subcellularLocation>
</comment>
<evidence type="ECO:0000259" key="9">
    <source>
        <dbReference type="Pfam" id="PF25198"/>
    </source>
</evidence>
<evidence type="ECO:0000256" key="3">
    <source>
        <dbReference type="ARBA" id="ARBA00022544"/>
    </source>
</evidence>
<evidence type="ECO:0000259" key="8">
    <source>
        <dbReference type="Pfam" id="PF05504"/>
    </source>
</evidence>
<dbReference type="EMBL" id="JAPRAT010000001">
    <property type="protein sequence ID" value="MCZ0701707.1"/>
    <property type="molecule type" value="Genomic_DNA"/>
</dbReference>
<dbReference type="PANTHER" id="PTHR35789">
    <property type="entry name" value="SPORE GERMINATION PROTEIN B3"/>
    <property type="match status" value="1"/>
</dbReference>
<name>A0A9J6R8R6_9BACI</name>
<keyword evidence="5" id="KW-0472">Membrane</keyword>
<dbReference type="RefSeq" id="WP_268778471.1">
    <property type="nucleotide sequence ID" value="NZ_JAPRAT010000001.1"/>
</dbReference>
<dbReference type="InterPro" id="IPR008844">
    <property type="entry name" value="Spore_GerAC-like"/>
</dbReference>
<keyword evidence="6" id="KW-0564">Palmitate</keyword>
<evidence type="ECO:0000256" key="7">
    <source>
        <dbReference type="ARBA" id="ARBA00023288"/>
    </source>
</evidence>
<keyword evidence="11" id="KW-1185">Reference proteome</keyword>
<evidence type="ECO:0000256" key="1">
    <source>
        <dbReference type="ARBA" id="ARBA00004635"/>
    </source>
</evidence>
<dbReference type="GO" id="GO:0009847">
    <property type="term" value="P:spore germination"/>
    <property type="evidence" value="ECO:0007669"/>
    <property type="project" value="InterPro"/>
</dbReference>
<evidence type="ECO:0000256" key="5">
    <source>
        <dbReference type="ARBA" id="ARBA00023136"/>
    </source>
</evidence>
<protein>
    <submittedName>
        <fullName evidence="10">Ger(X)C family spore germination protein</fullName>
    </submittedName>
</protein>
<comment type="similarity">
    <text evidence="2">Belongs to the GerABKC lipoprotein family.</text>
</comment>
<gene>
    <name evidence="10" type="ORF">OWO01_00595</name>
</gene>
<dbReference type="GO" id="GO:0016020">
    <property type="term" value="C:membrane"/>
    <property type="evidence" value="ECO:0007669"/>
    <property type="project" value="UniProtKB-SubCell"/>
</dbReference>
<accession>A0A9J6R8R6</accession>
<dbReference type="PROSITE" id="PS51257">
    <property type="entry name" value="PROKAR_LIPOPROTEIN"/>
    <property type="match status" value="1"/>
</dbReference>
<evidence type="ECO:0000256" key="6">
    <source>
        <dbReference type="ARBA" id="ARBA00023139"/>
    </source>
</evidence>
<dbReference type="InterPro" id="IPR038501">
    <property type="entry name" value="Spore_GerAC_C_sf"/>
</dbReference>
<dbReference type="InterPro" id="IPR057336">
    <property type="entry name" value="GerAC_N"/>
</dbReference>
<reference evidence="10" key="1">
    <citation type="submission" date="2022-11" db="EMBL/GenBank/DDBJ databases">
        <title>WGS of Natronobacillus azotifigens 24KS-1, an anaerobic diazotrophic haloalkaliphile from soda-rich habitats.</title>
        <authorList>
            <person name="Sorokin D.Y."/>
            <person name="Merkel A.Y."/>
        </authorList>
    </citation>
    <scope>NUCLEOTIDE SEQUENCE</scope>
    <source>
        <strain evidence="10">24KS-1</strain>
    </source>
</reference>
<keyword evidence="3" id="KW-0309">Germination</keyword>
<evidence type="ECO:0000313" key="10">
    <source>
        <dbReference type="EMBL" id="MCZ0701707.1"/>
    </source>
</evidence>
<dbReference type="AlphaFoldDB" id="A0A9J6R8R6"/>
<keyword evidence="7" id="KW-0449">Lipoprotein</keyword>
<evidence type="ECO:0000313" key="11">
    <source>
        <dbReference type="Proteomes" id="UP001084197"/>
    </source>
</evidence>
<keyword evidence="4" id="KW-0732">Signal</keyword>
<comment type="caution">
    <text evidence="10">The sequence shown here is derived from an EMBL/GenBank/DDBJ whole genome shotgun (WGS) entry which is preliminary data.</text>
</comment>
<dbReference type="Pfam" id="PF05504">
    <property type="entry name" value="Spore_GerAC"/>
    <property type="match status" value="1"/>
</dbReference>
<evidence type="ECO:0000256" key="4">
    <source>
        <dbReference type="ARBA" id="ARBA00022729"/>
    </source>
</evidence>